<feature type="region of interest" description="Disordered" evidence="8">
    <location>
        <begin position="475"/>
        <end position="683"/>
    </location>
</feature>
<evidence type="ECO:0000256" key="4">
    <source>
        <dbReference type="ARBA" id="ARBA00022729"/>
    </source>
</evidence>
<dbReference type="PROSITE" id="PS00131">
    <property type="entry name" value="CARBOXYPEPT_SER_SER"/>
    <property type="match status" value="1"/>
</dbReference>
<dbReference type="SUPFAM" id="SSF53474">
    <property type="entry name" value="alpha/beta-Hydrolases"/>
    <property type="match status" value="1"/>
</dbReference>
<protein>
    <recommendedName>
        <fullName evidence="7">Carboxypeptidase</fullName>
        <ecNumber evidence="7">3.4.16.-</ecNumber>
    </recommendedName>
</protein>
<feature type="compositionally biased region" description="Low complexity" evidence="8">
    <location>
        <begin position="475"/>
        <end position="488"/>
    </location>
</feature>
<dbReference type="InterPro" id="IPR029058">
    <property type="entry name" value="AB_hydrolase_fold"/>
</dbReference>
<feature type="compositionally biased region" description="Pro residues" evidence="8">
    <location>
        <begin position="547"/>
        <end position="559"/>
    </location>
</feature>
<dbReference type="PROSITE" id="PS00560">
    <property type="entry name" value="CARBOXYPEPT_SER_HIS"/>
    <property type="match status" value="1"/>
</dbReference>
<dbReference type="PRINTS" id="PR00724">
    <property type="entry name" value="CRBOXYPTASEC"/>
</dbReference>
<evidence type="ECO:0000256" key="8">
    <source>
        <dbReference type="SAM" id="MobiDB-lite"/>
    </source>
</evidence>
<evidence type="ECO:0000313" key="9">
    <source>
        <dbReference type="EMBL" id="CAH0402935.1"/>
    </source>
</evidence>
<evidence type="ECO:0000256" key="5">
    <source>
        <dbReference type="ARBA" id="ARBA00022801"/>
    </source>
</evidence>
<feature type="compositionally biased region" description="Pro residues" evidence="8">
    <location>
        <begin position="594"/>
        <end position="619"/>
    </location>
</feature>
<sequence length="683" mass="74931">MPSLLMFLYVFLGLFSQTPALFYPYPRVKLEAKTGGDAGSPLFLTPYLKNGSVQLAQNLSRVALTELLAYPSYAGFFTVDETYNSNLYFWYFTPFSKKADAPVILWLQGGPGGSSLFGLFTELGPLIAKKNGFRLRKYHWALENHVIFIDNPVGTGFSFTQNEKGYCTNETCIAKGLYSALQQFFTLFPNLRNNTFCIAGESYAGKYVPALAMEIHHQNANGNEAPINLKCLAMGNAYCDPINQMEYGKYLYEHGLIDDNQLVVFEKLQSKIAIEIKKNNWENADFLMDKLMDGAVTNFSYFKSYTGFQDYYNILKTKNVDDLSVFTDLLQNDKLRDIVHVGGLPFNSGEEVQINLAFDILKSVAPYVAELLSYYPIMFYNGQLDIIVAYPLTENFLRKLNYSSASEYKIAKRKIWKVDNEIAGYVKKAGNLTEVLVRNAGHMVPHDQPNIVCVVELTCVVLGATAEARPAAGSAWASARCRPVRGGPRPSPRSPSGPVCPPNPRPVTTPPHSRPVPYTDHVSEVQASTGRAPPVPALTQRASMPTQPAPRNHPAPLPPCTVHGSRQRGAGQYGAGPARPRAHPAGQPVRGGPRPSPRSPSGPVCPPNPRPVTTPPHSRPVPYTDHVSEVQASTGRAPPVPALTQRASMPTQPAPRNHPAPLPPCTVHGSRQRGAGQYGAGNN</sequence>
<organism evidence="9 10">
    <name type="scientific">Chilo suppressalis</name>
    <name type="common">Asiatic rice borer moth</name>
    <dbReference type="NCBI Taxonomy" id="168631"/>
    <lineage>
        <taxon>Eukaryota</taxon>
        <taxon>Metazoa</taxon>
        <taxon>Ecdysozoa</taxon>
        <taxon>Arthropoda</taxon>
        <taxon>Hexapoda</taxon>
        <taxon>Insecta</taxon>
        <taxon>Pterygota</taxon>
        <taxon>Neoptera</taxon>
        <taxon>Endopterygota</taxon>
        <taxon>Lepidoptera</taxon>
        <taxon>Glossata</taxon>
        <taxon>Ditrysia</taxon>
        <taxon>Pyraloidea</taxon>
        <taxon>Crambidae</taxon>
        <taxon>Crambinae</taxon>
        <taxon>Chilo</taxon>
    </lineage>
</organism>
<dbReference type="InterPro" id="IPR033124">
    <property type="entry name" value="Ser_caboxypep_his_AS"/>
</dbReference>
<dbReference type="InterPro" id="IPR001563">
    <property type="entry name" value="Peptidase_S10"/>
</dbReference>
<feature type="chain" id="PRO_5044984444" description="Carboxypeptidase" evidence="7">
    <location>
        <begin position="21"/>
        <end position="683"/>
    </location>
</feature>
<keyword evidence="10" id="KW-1185">Reference proteome</keyword>
<proteinExistence type="inferred from homology"/>
<keyword evidence="6" id="KW-0325">Glycoprotein</keyword>
<dbReference type="EMBL" id="OU963914">
    <property type="protein sequence ID" value="CAH0402935.1"/>
    <property type="molecule type" value="Genomic_DNA"/>
</dbReference>
<feature type="signal peptide" evidence="7">
    <location>
        <begin position="1"/>
        <end position="20"/>
    </location>
</feature>
<feature type="compositionally biased region" description="Pro residues" evidence="8">
    <location>
        <begin position="652"/>
        <end position="664"/>
    </location>
</feature>
<accession>A0ABN8B5J3</accession>
<name>A0ABN8B5J3_CHISP</name>
<dbReference type="InterPro" id="IPR018202">
    <property type="entry name" value="Ser_caboxypep_ser_AS"/>
</dbReference>
<gene>
    <name evidence="9" type="ORF">CHILSU_LOCUS6191</name>
</gene>
<dbReference type="PANTHER" id="PTHR11802">
    <property type="entry name" value="SERINE PROTEASE FAMILY S10 SERINE CARBOXYPEPTIDASE"/>
    <property type="match status" value="1"/>
</dbReference>
<evidence type="ECO:0000256" key="3">
    <source>
        <dbReference type="ARBA" id="ARBA00022670"/>
    </source>
</evidence>
<evidence type="ECO:0000256" key="6">
    <source>
        <dbReference type="ARBA" id="ARBA00023180"/>
    </source>
</evidence>
<evidence type="ECO:0000256" key="7">
    <source>
        <dbReference type="RuleBase" id="RU361156"/>
    </source>
</evidence>
<dbReference type="EC" id="3.4.16.-" evidence="7"/>
<dbReference type="PANTHER" id="PTHR11802:SF472">
    <property type="entry name" value="SERINE CARBOXYPEPTIDASE CPVL-RELATED"/>
    <property type="match status" value="1"/>
</dbReference>
<keyword evidence="2 7" id="KW-0121">Carboxypeptidase</keyword>
<comment type="similarity">
    <text evidence="1 7">Belongs to the peptidase S10 family.</text>
</comment>
<evidence type="ECO:0000313" key="10">
    <source>
        <dbReference type="Proteomes" id="UP001153292"/>
    </source>
</evidence>
<dbReference type="Gene3D" id="3.40.50.1820">
    <property type="entry name" value="alpha/beta hydrolase"/>
    <property type="match status" value="1"/>
</dbReference>
<keyword evidence="4 7" id="KW-0732">Signal</keyword>
<dbReference type="Pfam" id="PF00450">
    <property type="entry name" value="Peptidase_S10"/>
    <property type="match status" value="1"/>
</dbReference>
<reference evidence="9" key="1">
    <citation type="submission" date="2021-12" db="EMBL/GenBank/DDBJ databases">
        <authorList>
            <person name="King R."/>
        </authorList>
    </citation>
    <scope>NUCLEOTIDE SEQUENCE</scope>
</reference>
<feature type="compositionally biased region" description="Low complexity" evidence="8">
    <location>
        <begin position="575"/>
        <end position="593"/>
    </location>
</feature>
<dbReference type="Proteomes" id="UP001153292">
    <property type="component" value="Chromosome 21"/>
</dbReference>
<evidence type="ECO:0000256" key="1">
    <source>
        <dbReference type="ARBA" id="ARBA00009431"/>
    </source>
</evidence>
<feature type="compositionally biased region" description="Pro residues" evidence="8">
    <location>
        <begin position="489"/>
        <end position="514"/>
    </location>
</feature>
<evidence type="ECO:0000256" key="2">
    <source>
        <dbReference type="ARBA" id="ARBA00022645"/>
    </source>
</evidence>
<keyword evidence="3 7" id="KW-0645">Protease</keyword>
<keyword evidence="5 7" id="KW-0378">Hydrolase</keyword>